<dbReference type="InterPro" id="IPR022637">
    <property type="entry name" value="DNA_polIII_beta_cen"/>
</dbReference>
<keyword evidence="8 10" id="KW-0239">DNA-directed DNA polymerase</keyword>
<evidence type="ECO:0000256" key="9">
    <source>
        <dbReference type="ARBA" id="ARBA00023125"/>
    </source>
</evidence>
<comment type="caution">
    <text evidence="14">The sequence shown here is derived from an EMBL/GenBank/DDBJ whole genome shotgun (WGS) entry which is preliminary data.</text>
</comment>
<evidence type="ECO:0000256" key="5">
    <source>
        <dbReference type="ARBA" id="ARBA00022679"/>
    </source>
</evidence>
<dbReference type="GO" id="GO:0005737">
    <property type="term" value="C:cytoplasm"/>
    <property type="evidence" value="ECO:0007669"/>
    <property type="project" value="UniProtKB-SubCell"/>
</dbReference>
<feature type="domain" description="DNA polymerase III beta sliding clamp N-terminal" evidence="11">
    <location>
        <begin position="1"/>
        <end position="118"/>
    </location>
</feature>
<feature type="domain" description="DNA polymerase III beta sliding clamp C-terminal" evidence="13">
    <location>
        <begin position="257"/>
        <end position="356"/>
    </location>
</feature>
<dbReference type="GO" id="GO:0008408">
    <property type="term" value="F:3'-5' exonuclease activity"/>
    <property type="evidence" value="ECO:0007669"/>
    <property type="project" value="InterPro"/>
</dbReference>
<dbReference type="PIRSF" id="PIRSF000804">
    <property type="entry name" value="DNA_pol_III_b"/>
    <property type="match status" value="1"/>
</dbReference>
<evidence type="ECO:0000313" key="15">
    <source>
        <dbReference type="Proteomes" id="UP000027284"/>
    </source>
</evidence>
<dbReference type="CDD" id="cd00140">
    <property type="entry name" value="beta_clamp"/>
    <property type="match status" value="1"/>
</dbReference>
<dbReference type="Proteomes" id="UP000027284">
    <property type="component" value="Unassembled WGS sequence"/>
</dbReference>
<accession>A0A062Y2B6</accession>
<dbReference type="SMART" id="SM00480">
    <property type="entry name" value="POL3Bc"/>
    <property type="match status" value="1"/>
</dbReference>
<evidence type="ECO:0000256" key="2">
    <source>
        <dbReference type="ARBA" id="ARBA00010752"/>
    </source>
</evidence>
<comment type="similarity">
    <text evidence="2 10">Belongs to the beta sliding clamp family.</text>
</comment>
<dbReference type="GO" id="GO:0003887">
    <property type="term" value="F:DNA-directed DNA polymerase activity"/>
    <property type="evidence" value="ECO:0007669"/>
    <property type="project" value="UniProtKB-UniRule"/>
</dbReference>
<keyword evidence="9" id="KW-0238">DNA-binding</keyword>
<name>A0A062Y2B6_9BACT</name>
<evidence type="ECO:0000313" key="14">
    <source>
        <dbReference type="EMBL" id="KDA54885.1"/>
    </source>
</evidence>
<keyword evidence="15" id="KW-1185">Reference proteome</keyword>
<dbReference type="Gene3D" id="3.70.10.10">
    <property type="match status" value="1"/>
</dbReference>
<evidence type="ECO:0000256" key="8">
    <source>
        <dbReference type="ARBA" id="ARBA00022932"/>
    </source>
</evidence>
<dbReference type="OrthoDB" id="8421503at2"/>
<organism evidence="14 15">
    <name type="scientific">Thermoanaerobaculum aquaticum</name>
    <dbReference type="NCBI Taxonomy" id="1312852"/>
    <lineage>
        <taxon>Bacteria</taxon>
        <taxon>Pseudomonadati</taxon>
        <taxon>Acidobacteriota</taxon>
        <taxon>Thermoanaerobaculia</taxon>
        <taxon>Thermoanaerobaculales</taxon>
        <taxon>Thermoanaerobaculaceae</taxon>
        <taxon>Thermoanaerobaculum</taxon>
    </lineage>
</organism>
<dbReference type="STRING" id="1312852.EG19_03535"/>
<dbReference type="Pfam" id="PF00712">
    <property type="entry name" value="DNA_pol3_beta"/>
    <property type="match status" value="1"/>
</dbReference>
<keyword evidence="6 10" id="KW-0548">Nucleotidyltransferase</keyword>
<dbReference type="PANTHER" id="PTHR30478">
    <property type="entry name" value="DNA POLYMERASE III SUBUNIT BETA"/>
    <property type="match status" value="1"/>
</dbReference>
<feature type="domain" description="DNA polymerase III beta sliding clamp central" evidence="12">
    <location>
        <begin position="128"/>
        <end position="242"/>
    </location>
</feature>
<keyword evidence="7 10" id="KW-0235">DNA replication</keyword>
<sequence>MDVTLNRAQLAQELQLLQGVLERRTTIPILTHVLLTATGDRLEVVATDLDLTVFTATPASVRQEGRVTVHGRVFFDLLRQLPSDTLQLTVQETRLLLQSGSFRSELAILDPSQYPTLPELPQGQGYALPLSLLHALIDRAAFAVSAEEGHFQYNAALLNLAPDAVEMVGTDGHRLAFVRFAHAGGTPPFTRQLLPRKLLQQLRRLEDGPESPVYLSLGERHLAFRLGDRVLMSRLLESRFPQYEKVLIRTHPLRARLSRADFIASLRRVALLSSDRNHGVYLDFQRDALTVASAGFELGQAAEELACQYEGEPLKVFVNASYLLDFLSSCEEQQVEMQLARADAPIVLSPVAEDGSPAECLYVLMPIKFAGA</sequence>
<dbReference type="GO" id="GO:0003677">
    <property type="term" value="F:DNA binding"/>
    <property type="evidence" value="ECO:0007669"/>
    <property type="project" value="UniProtKB-UniRule"/>
</dbReference>
<evidence type="ECO:0000256" key="10">
    <source>
        <dbReference type="PIRNR" id="PIRNR000804"/>
    </source>
</evidence>
<dbReference type="PANTHER" id="PTHR30478:SF0">
    <property type="entry name" value="BETA SLIDING CLAMP"/>
    <property type="match status" value="1"/>
</dbReference>
<comment type="subcellular location">
    <subcellularLocation>
        <location evidence="1 10">Cytoplasm</location>
    </subcellularLocation>
</comment>
<reference evidence="14 15" key="1">
    <citation type="submission" date="2014-04" db="EMBL/GenBank/DDBJ databases">
        <title>The Genome Sequence of Thermoanaerobaculum aquaticum MP-01, The First Cultivated Group 23 Acidobacterium.</title>
        <authorList>
            <person name="Stamps B.W."/>
            <person name="Losey N.A."/>
            <person name="Lawson P.A."/>
            <person name="Stevenson B.S."/>
        </authorList>
    </citation>
    <scope>NUCLEOTIDE SEQUENCE [LARGE SCALE GENOMIC DNA]</scope>
    <source>
        <strain evidence="14 15">MP-01</strain>
    </source>
</reference>
<protein>
    <recommendedName>
        <fullName evidence="3 10">Beta sliding clamp</fullName>
    </recommendedName>
</protein>
<evidence type="ECO:0000256" key="7">
    <source>
        <dbReference type="ARBA" id="ARBA00022705"/>
    </source>
</evidence>
<dbReference type="SUPFAM" id="SSF55979">
    <property type="entry name" value="DNA clamp"/>
    <property type="match status" value="3"/>
</dbReference>
<evidence type="ECO:0000256" key="1">
    <source>
        <dbReference type="ARBA" id="ARBA00004496"/>
    </source>
</evidence>
<dbReference type="AlphaFoldDB" id="A0A062Y2B6"/>
<evidence type="ECO:0000256" key="4">
    <source>
        <dbReference type="ARBA" id="ARBA00022490"/>
    </source>
</evidence>
<dbReference type="GO" id="GO:0006271">
    <property type="term" value="P:DNA strand elongation involved in DNA replication"/>
    <property type="evidence" value="ECO:0007669"/>
    <property type="project" value="TreeGrafter"/>
</dbReference>
<keyword evidence="5 10" id="KW-0808">Transferase</keyword>
<comment type="function">
    <text evidence="10">Confers DNA tethering and processivity to DNA polymerases and other proteins. Acts as a clamp, forming a ring around DNA (a reaction catalyzed by the clamp-loading complex) which diffuses in an ATP-independent manner freely and bidirectionally along dsDNA. Initially characterized for its ability to contact the catalytic subunit of DNA polymerase III (Pol III), a complex, multichain enzyme responsible for most of the replicative synthesis in bacteria; Pol III exhibits 3'-5' exonuclease proofreading activity. The beta chain is required for initiation of replication as well as for processivity of DNA replication.</text>
</comment>
<dbReference type="Pfam" id="PF02767">
    <property type="entry name" value="DNA_pol3_beta_2"/>
    <property type="match status" value="1"/>
</dbReference>
<evidence type="ECO:0000259" key="11">
    <source>
        <dbReference type="Pfam" id="PF00712"/>
    </source>
</evidence>
<gene>
    <name evidence="14" type="ORF">EG19_03535</name>
</gene>
<dbReference type="GO" id="GO:0009360">
    <property type="term" value="C:DNA polymerase III complex"/>
    <property type="evidence" value="ECO:0007669"/>
    <property type="project" value="InterPro"/>
</dbReference>
<dbReference type="NCBIfam" id="TIGR00663">
    <property type="entry name" value="dnan"/>
    <property type="match status" value="1"/>
</dbReference>
<evidence type="ECO:0000256" key="3">
    <source>
        <dbReference type="ARBA" id="ARBA00021035"/>
    </source>
</evidence>
<dbReference type="InterPro" id="IPR001001">
    <property type="entry name" value="DNA_polIII_beta"/>
</dbReference>
<dbReference type="InterPro" id="IPR022635">
    <property type="entry name" value="DNA_polIII_beta_C"/>
</dbReference>
<evidence type="ECO:0000256" key="6">
    <source>
        <dbReference type="ARBA" id="ARBA00022695"/>
    </source>
</evidence>
<evidence type="ECO:0000259" key="12">
    <source>
        <dbReference type="Pfam" id="PF02767"/>
    </source>
</evidence>
<evidence type="ECO:0000259" key="13">
    <source>
        <dbReference type="Pfam" id="PF02768"/>
    </source>
</evidence>
<dbReference type="Pfam" id="PF02768">
    <property type="entry name" value="DNA_pol3_beta_3"/>
    <property type="match status" value="1"/>
</dbReference>
<dbReference type="InterPro" id="IPR046938">
    <property type="entry name" value="DNA_clamp_sf"/>
</dbReference>
<dbReference type="RefSeq" id="WP_038046232.1">
    <property type="nucleotide sequence ID" value="NZ_JMFG01000002.1"/>
</dbReference>
<comment type="subunit">
    <text evidence="10">Forms a ring-shaped head-to-tail homodimer around DNA.</text>
</comment>
<proteinExistence type="inferred from homology"/>
<dbReference type="InterPro" id="IPR022634">
    <property type="entry name" value="DNA_polIII_beta_N"/>
</dbReference>
<keyword evidence="4 10" id="KW-0963">Cytoplasm</keyword>
<dbReference type="Gene3D" id="3.10.150.10">
    <property type="entry name" value="DNA Polymerase III, subunit A, domain 2"/>
    <property type="match status" value="1"/>
</dbReference>
<dbReference type="EMBL" id="JMFG01000002">
    <property type="protein sequence ID" value="KDA54885.1"/>
    <property type="molecule type" value="Genomic_DNA"/>
</dbReference>